<evidence type="ECO:0000313" key="2">
    <source>
        <dbReference type="Proteomes" id="UP000289216"/>
    </source>
</evidence>
<accession>A0A4Q2KW42</accession>
<gene>
    <name evidence="1" type="ORF">EPT53_05885</name>
</gene>
<dbReference type="AlphaFoldDB" id="A0A4Q2KW42"/>
<sequence length="60" mass="7308">MTDKKIKKILEAMDCISLQEWENLRSYFDYKFSLKETFENDNLDFETIKIFFNSCRESNP</sequence>
<dbReference type="Proteomes" id="UP000289216">
    <property type="component" value="Unassembled WGS sequence"/>
</dbReference>
<proteinExistence type="predicted"/>
<comment type="caution">
    <text evidence="1">The sequence shown here is derived from an EMBL/GenBank/DDBJ whole genome shotgun (WGS) entry which is preliminary data.</text>
</comment>
<dbReference type="EMBL" id="SBAP01000012">
    <property type="protein sequence ID" value="RXZ69818.1"/>
    <property type="molecule type" value="Genomic_DNA"/>
</dbReference>
<evidence type="ECO:0000313" key="1">
    <source>
        <dbReference type="EMBL" id="RXZ69818.1"/>
    </source>
</evidence>
<name>A0A4Q2KW42_9FUSO</name>
<organism evidence="1 2">
    <name type="scientific">Fusobacterium necrophorum</name>
    <dbReference type="NCBI Taxonomy" id="859"/>
    <lineage>
        <taxon>Bacteria</taxon>
        <taxon>Fusobacteriati</taxon>
        <taxon>Fusobacteriota</taxon>
        <taxon>Fusobacteriia</taxon>
        <taxon>Fusobacteriales</taxon>
        <taxon>Fusobacteriaceae</taxon>
        <taxon>Fusobacterium</taxon>
    </lineage>
</organism>
<reference evidence="1 2" key="1">
    <citation type="submission" date="2019-01" db="EMBL/GenBank/DDBJ databases">
        <title>Fusobacterium necrophorum Isolated From the Uterus of Dairy Cows.</title>
        <authorList>
            <person name="Francis A.M."/>
        </authorList>
    </citation>
    <scope>NUCLEOTIDE SEQUENCE [LARGE SCALE GENOMIC DNA]</scope>
    <source>
        <strain evidence="1 2">KG35</strain>
    </source>
</reference>
<protein>
    <submittedName>
        <fullName evidence="1">Uncharacterized protein</fullName>
    </submittedName>
</protein>